<dbReference type="PANTHER" id="PTHR43065">
    <property type="entry name" value="SENSOR HISTIDINE KINASE"/>
    <property type="match status" value="1"/>
</dbReference>
<evidence type="ECO:0000313" key="13">
    <source>
        <dbReference type="EMBL" id="BDG10060.1"/>
    </source>
</evidence>
<keyword evidence="6" id="KW-0547">Nucleotide-binding</keyword>
<dbReference type="Pfam" id="PF02518">
    <property type="entry name" value="HATPase_c"/>
    <property type="match status" value="1"/>
</dbReference>
<keyword evidence="10" id="KW-0812">Transmembrane</keyword>
<dbReference type="SMART" id="SM00388">
    <property type="entry name" value="HisKA"/>
    <property type="match status" value="1"/>
</dbReference>
<keyword evidence="7" id="KW-0418">Kinase</keyword>
<dbReference type="Gene3D" id="1.10.287.130">
    <property type="match status" value="1"/>
</dbReference>
<keyword evidence="10" id="KW-1133">Transmembrane helix</keyword>
<feature type="transmembrane region" description="Helical" evidence="10">
    <location>
        <begin position="172"/>
        <end position="192"/>
    </location>
</feature>
<dbReference type="Pfam" id="PF00672">
    <property type="entry name" value="HAMP"/>
    <property type="match status" value="1"/>
</dbReference>
<evidence type="ECO:0000256" key="1">
    <source>
        <dbReference type="ARBA" id="ARBA00000085"/>
    </source>
</evidence>
<dbReference type="InterPro" id="IPR003594">
    <property type="entry name" value="HATPase_dom"/>
</dbReference>
<evidence type="ECO:0000256" key="2">
    <source>
        <dbReference type="ARBA" id="ARBA00004370"/>
    </source>
</evidence>
<keyword evidence="5" id="KW-0808">Transferase</keyword>
<comment type="catalytic activity">
    <reaction evidence="1">
        <text>ATP + protein L-histidine = ADP + protein N-phospho-L-histidine.</text>
        <dbReference type="EC" id="2.7.13.3"/>
    </reaction>
</comment>
<evidence type="ECO:0000256" key="9">
    <source>
        <dbReference type="ARBA" id="ARBA00023012"/>
    </source>
</evidence>
<dbReference type="CDD" id="cd00075">
    <property type="entry name" value="HATPase"/>
    <property type="match status" value="1"/>
</dbReference>
<dbReference type="PROSITE" id="PS50109">
    <property type="entry name" value="HIS_KIN"/>
    <property type="match status" value="1"/>
</dbReference>
<evidence type="ECO:0000256" key="8">
    <source>
        <dbReference type="ARBA" id="ARBA00022840"/>
    </source>
</evidence>
<reference evidence="14" key="1">
    <citation type="journal article" date="2022" name="Int. J. Syst. Evol. Microbiol.">
        <title>Anaeromyxobacter oryzae sp. nov., Anaeromyxobacter diazotrophicus sp. nov. and Anaeromyxobacter paludicola sp. nov., isolated from paddy soils.</title>
        <authorList>
            <person name="Itoh H."/>
            <person name="Xu Z."/>
            <person name="Mise K."/>
            <person name="Masuda Y."/>
            <person name="Ushijima N."/>
            <person name="Hayakawa C."/>
            <person name="Shiratori Y."/>
            <person name="Senoo K."/>
        </authorList>
    </citation>
    <scope>NUCLEOTIDE SEQUENCE [LARGE SCALE GENOMIC DNA]</scope>
    <source>
        <strain evidence="14">Red630</strain>
    </source>
</reference>
<dbReference type="SUPFAM" id="SSF158472">
    <property type="entry name" value="HAMP domain-like"/>
    <property type="match status" value="1"/>
</dbReference>
<dbReference type="SUPFAM" id="SSF47384">
    <property type="entry name" value="Homodimeric domain of signal transducing histidine kinase"/>
    <property type="match status" value="1"/>
</dbReference>
<dbReference type="EMBL" id="AP025592">
    <property type="protein sequence ID" value="BDG10060.1"/>
    <property type="molecule type" value="Genomic_DNA"/>
</dbReference>
<dbReference type="PROSITE" id="PS50885">
    <property type="entry name" value="HAMP"/>
    <property type="match status" value="1"/>
</dbReference>
<name>A0ABM7XDW8_9BACT</name>
<dbReference type="InterPro" id="IPR004358">
    <property type="entry name" value="Sig_transdc_His_kin-like_C"/>
</dbReference>
<accession>A0ABM7XDW8</accession>
<dbReference type="SMART" id="SM00387">
    <property type="entry name" value="HATPase_c"/>
    <property type="match status" value="1"/>
</dbReference>
<dbReference type="InterPro" id="IPR036890">
    <property type="entry name" value="HATPase_C_sf"/>
</dbReference>
<dbReference type="InterPro" id="IPR036097">
    <property type="entry name" value="HisK_dim/P_sf"/>
</dbReference>
<dbReference type="InterPro" id="IPR005467">
    <property type="entry name" value="His_kinase_dom"/>
</dbReference>
<evidence type="ECO:0000256" key="5">
    <source>
        <dbReference type="ARBA" id="ARBA00022679"/>
    </source>
</evidence>
<organism evidence="13 14">
    <name type="scientific">Anaeromyxobacter paludicola</name>
    <dbReference type="NCBI Taxonomy" id="2918171"/>
    <lineage>
        <taxon>Bacteria</taxon>
        <taxon>Pseudomonadati</taxon>
        <taxon>Myxococcota</taxon>
        <taxon>Myxococcia</taxon>
        <taxon>Myxococcales</taxon>
        <taxon>Cystobacterineae</taxon>
        <taxon>Anaeromyxobacteraceae</taxon>
        <taxon>Anaeromyxobacter</taxon>
    </lineage>
</organism>
<dbReference type="Gene3D" id="6.10.340.10">
    <property type="match status" value="1"/>
</dbReference>
<dbReference type="InterPro" id="IPR003661">
    <property type="entry name" value="HisK_dim/P_dom"/>
</dbReference>
<feature type="domain" description="Histidine kinase" evidence="11">
    <location>
        <begin position="261"/>
        <end position="472"/>
    </location>
</feature>
<dbReference type="PRINTS" id="PR00344">
    <property type="entry name" value="BCTRLSENSOR"/>
</dbReference>
<dbReference type="PANTHER" id="PTHR43065:SF10">
    <property type="entry name" value="PEROXIDE STRESS-ACTIVATED HISTIDINE KINASE MAK3"/>
    <property type="match status" value="1"/>
</dbReference>
<evidence type="ECO:0000259" key="12">
    <source>
        <dbReference type="PROSITE" id="PS50885"/>
    </source>
</evidence>
<dbReference type="CDD" id="cd06225">
    <property type="entry name" value="HAMP"/>
    <property type="match status" value="1"/>
</dbReference>
<dbReference type="Proteomes" id="UP001162734">
    <property type="component" value="Chromosome"/>
</dbReference>
<comment type="subcellular location">
    <subcellularLocation>
        <location evidence="2">Membrane</location>
    </subcellularLocation>
</comment>
<evidence type="ECO:0000256" key="10">
    <source>
        <dbReference type="SAM" id="Phobius"/>
    </source>
</evidence>
<dbReference type="SMART" id="SM00304">
    <property type="entry name" value="HAMP"/>
    <property type="match status" value="1"/>
</dbReference>
<keyword evidence="9" id="KW-0902">Two-component regulatory system</keyword>
<dbReference type="EC" id="2.7.13.3" evidence="3"/>
<feature type="domain" description="HAMP" evidence="12">
    <location>
        <begin position="193"/>
        <end position="244"/>
    </location>
</feature>
<keyword evidence="4" id="KW-0597">Phosphoprotein</keyword>
<keyword evidence="8" id="KW-0067">ATP-binding</keyword>
<keyword evidence="10" id="KW-0472">Membrane</keyword>
<evidence type="ECO:0000259" key="11">
    <source>
        <dbReference type="PROSITE" id="PS50109"/>
    </source>
</evidence>
<evidence type="ECO:0000256" key="7">
    <source>
        <dbReference type="ARBA" id="ARBA00022777"/>
    </source>
</evidence>
<sequence>MKRKIIVALSVFTLVFLLAGVDIARRIDAATTDLNHLITLHQVEILREQYLLHLKQVELDFLLRSTQGSRNLDVVIADVDALGKRVDSCFACHHSAAVTEQLNALNAQTELYKGALQRSMARAPGLASVDDPAFPIGEKLIGQVRDIVDVTTVSLERQTRRTAEAIRHAQRVLYALLAVGPVLAALLGYLCISGLTRQLRVLLASTRKLKGGDLDHRVARLSDEFQELAEAFNDMAGSLKEHMLRTQRTEQMVVVGQLAAGLAHEIKNPLGGIKAAMQVLADEAELSKEDRDLVGGVSREVARLESLMKNFLNFAKPGKPQLTELDVNALIDMILAFHVKTHGGASSGAAPVTITRDLQPVPELRADPMQLQQVLLNLVLNAVDAMPEGGTLSVRTSATGSAIQIEISDTGRGISPEHVEKIFLPFFTTKPKGTGLGLAICKQLVEQHGGAISVAPNPAGGSIFRVQLPSPAPTPVAA</sequence>
<dbReference type="RefSeq" id="WP_248342454.1">
    <property type="nucleotide sequence ID" value="NZ_AP025592.1"/>
</dbReference>
<dbReference type="InterPro" id="IPR003660">
    <property type="entry name" value="HAMP_dom"/>
</dbReference>
<evidence type="ECO:0000256" key="4">
    <source>
        <dbReference type="ARBA" id="ARBA00022553"/>
    </source>
</evidence>
<evidence type="ECO:0000313" key="14">
    <source>
        <dbReference type="Proteomes" id="UP001162734"/>
    </source>
</evidence>
<dbReference type="SUPFAM" id="SSF55874">
    <property type="entry name" value="ATPase domain of HSP90 chaperone/DNA topoisomerase II/histidine kinase"/>
    <property type="match status" value="1"/>
</dbReference>
<proteinExistence type="predicted"/>
<gene>
    <name evidence="13" type="ORF">AMPC_31730</name>
</gene>
<dbReference type="Pfam" id="PF00512">
    <property type="entry name" value="HisKA"/>
    <property type="match status" value="1"/>
</dbReference>
<keyword evidence="14" id="KW-1185">Reference proteome</keyword>
<evidence type="ECO:0000256" key="6">
    <source>
        <dbReference type="ARBA" id="ARBA00022741"/>
    </source>
</evidence>
<evidence type="ECO:0000256" key="3">
    <source>
        <dbReference type="ARBA" id="ARBA00012438"/>
    </source>
</evidence>
<dbReference type="Gene3D" id="3.30.565.10">
    <property type="entry name" value="Histidine kinase-like ATPase, C-terminal domain"/>
    <property type="match status" value="1"/>
</dbReference>
<protein>
    <recommendedName>
        <fullName evidence="3">histidine kinase</fullName>
        <ecNumber evidence="3">2.7.13.3</ecNumber>
    </recommendedName>
</protein>
<dbReference type="CDD" id="cd00082">
    <property type="entry name" value="HisKA"/>
    <property type="match status" value="1"/>
</dbReference>